<proteinExistence type="inferred from homology"/>
<name>A0A542EBH5_9MICO</name>
<dbReference type="EMBL" id="VFMO01000001">
    <property type="protein sequence ID" value="TQJ12698.1"/>
    <property type="molecule type" value="Genomic_DNA"/>
</dbReference>
<dbReference type="RefSeq" id="WP_141927036.1">
    <property type="nucleotide sequence ID" value="NZ_BAABCI010000004.1"/>
</dbReference>
<protein>
    <submittedName>
        <fullName evidence="3">Aspartate racemase</fullName>
    </submittedName>
</protein>
<dbReference type="InterPro" id="IPR001920">
    <property type="entry name" value="Asp/Glu_race"/>
</dbReference>
<organism evidence="3 4">
    <name type="scientific">Yimella lutea</name>
    <dbReference type="NCBI Taxonomy" id="587872"/>
    <lineage>
        <taxon>Bacteria</taxon>
        <taxon>Bacillati</taxon>
        <taxon>Actinomycetota</taxon>
        <taxon>Actinomycetes</taxon>
        <taxon>Micrococcales</taxon>
        <taxon>Dermacoccaceae</taxon>
        <taxon>Yimella</taxon>
    </lineage>
</organism>
<dbReference type="Proteomes" id="UP000320806">
    <property type="component" value="Unassembled WGS sequence"/>
</dbReference>
<dbReference type="InterPro" id="IPR004380">
    <property type="entry name" value="Asp_race"/>
</dbReference>
<keyword evidence="4" id="KW-1185">Reference proteome</keyword>
<gene>
    <name evidence="3" type="ORF">FB459_0060</name>
</gene>
<dbReference type="SUPFAM" id="SSF53681">
    <property type="entry name" value="Aspartate/glutamate racemase"/>
    <property type="match status" value="2"/>
</dbReference>
<dbReference type="Gene3D" id="3.40.50.1860">
    <property type="match status" value="2"/>
</dbReference>
<comment type="caution">
    <text evidence="3">The sequence shown here is derived from an EMBL/GenBank/DDBJ whole genome shotgun (WGS) entry which is preliminary data.</text>
</comment>
<accession>A0A542EBH5</accession>
<dbReference type="NCBIfam" id="TIGR00035">
    <property type="entry name" value="asp_race"/>
    <property type="match status" value="1"/>
</dbReference>
<evidence type="ECO:0000313" key="3">
    <source>
        <dbReference type="EMBL" id="TQJ12698.1"/>
    </source>
</evidence>
<dbReference type="InterPro" id="IPR015942">
    <property type="entry name" value="Asp/Glu/hydantoin_racemase"/>
</dbReference>
<dbReference type="OrthoDB" id="9803739at2"/>
<dbReference type="Pfam" id="PF01177">
    <property type="entry name" value="Asp_Glu_race"/>
    <property type="match status" value="1"/>
</dbReference>
<evidence type="ECO:0000313" key="4">
    <source>
        <dbReference type="Proteomes" id="UP000320806"/>
    </source>
</evidence>
<sequence>MSSSTQTIGLIGGLSWESTAEYYRLANETVHSRLGGLHSARVLLSSLDFAQIQQLQDARDWEALGSVLGGEAKRLEAAGATMILLCSNPLHVVADRIDDAVDVPLIHIADTAGAAAKNAGMKEVGLLGTAFTMNETFYTERLERQGLTVHTPAQGAVGEINRIIYDELCVGIVNEKSRRYFRSVMQDLADRGAEGIILGATEIELLVTAMDADVPIFPTTRLHVKAALDEAR</sequence>
<evidence type="ECO:0000256" key="1">
    <source>
        <dbReference type="ARBA" id="ARBA00007847"/>
    </source>
</evidence>
<comment type="similarity">
    <text evidence="1">Belongs to the aspartate/glutamate racemases family.</text>
</comment>
<dbReference type="AlphaFoldDB" id="A0A542EBH5"/>
<dbReference type="PANTHER" id="PTHR21198:SF7">
    <property type="entry name" value="ASPARTATE-GLUTAMATE RACEMASE FAMILY"/>
    <property type="match status" value="1"/>
</dbReference>
<reference evidence="3 4" key="1">
    <citation type="submission" date="2019-06" db="EMBL/GenBank/DDBJ databases">
        <title>Sequencing the genomes of 1000 actinobacteria strains.</title>
        <authorList>
            <person name="Klenk H.-P."/>
        </authorList>
    </citation>
    <scope>NUCLEOTIDE SEQUENCE [LARGE SCALE GENOMIC DNA]</scope>
    <source>
        <strain evidence="3 4">DSM 19828</strain>
    </source>
</reference>
<dbReference type="GO" id="GO:0047661">
    <property type="term" value="F:amino-acid racemase activity"/>
    <property type="evidence" value="ECO:0007669"/>
    <property type="project" value="InterPro"/>
</dbReference>
<dbReference type="PANTHER" id="PTHR21198">
    <property type="entry name" value="GLUTAMATE RACEMASE"/>
    <property type="match status" value="1"/>
</dbReference>
<keyword evidence="2" id="KW-0413">Isomerase</keyword>
<evidence type="ECO:0000256" key="2">
    <source>
        <dbReference type="ARBA" id="ARBA00023235"/>
    </source>
</evidence>